<feature type="repeat" description="CXXCXGXG motif" evidence="14">
    <location>
        <begin position="203"/>
        <end position="210"/>
    </location>
</feature>
<evidence type="ECO:0000256" key="3">
    <source>
        <dbReference type="ARBA" id="ARBA00022490"/>
    </source>
</evidence>
<organism evidence="18 19">
    <name type="scientific">Chelatococcus asaccharovorans</name>
    <dbReference type="NCBI Taxonomy" id="28210"/>
    <lineage>
        <taxon>Bacteria</taxon>
        <taxon>Pseudomonadati</taxon>
        <taxon>Pseudomonadota</taxon>
        <taxon>Alphaproteobacteria</taxon>
        <taxon>Hyphomicrobiales</taxon>
        <taxon>Chelatococcaceae</taxon>
        <taxon>Chelatococcus</taxon>
    </lineage>
</organism>
<dbReference type="GO" id="GO:0042026">
    <property type="term" value="P:protein refolding"/>
    <property type="evidence" value="ECO:0007669"/>
    <property type="project" value="TreeGrafter"/>
</dbReference>
<proteinExistence type="inferred from homology"/>
<comment type="cofactor">
    <cofactor evidence="14">
        <name>Zn(2+)</name>
        <dbReference type="ChEBI" id="CHEBI:29105"/>
    </cofactor>
    <text evidence="14">Binds 2 Zn(2+) ions per monomer.</text>
</comment>
<dbReference type="AlphaFoldDB" id="A0A2V3U2V5"/>
<evidence type="ECO:0000256" key="2">
    <source>
        <dbReference type="ARBA" id="ARBA00011738"/>
    </source>
</evidence>
<dbReference type="InterPro" id="IPR036410">
    <property type="entry name" value="HSP_DnaJ_Cys-rich_dom_sf"/>
</dbReference>
<dbReference type="GO" id="GO:0051082">
    <property type="term" value="F:unfolded protein binding"/>
    <property type="evidence" value="ECO:0007669"/>
    <property type="project" value="UniProtKB-UniRule"/>
</dbReference>
<dbReference type="Gene3D" id="2.10.230.10">
    <property type="entry name" value="Heat shock protein DnaJ, cysteine-rich domain"/>
    <property type="match status" value="1"/>
</dbReference>
<dbReference type="Pfam" id="PF00226">
    <property type="entry name" value="DnaJ"/>
    <property type="match status" value="1"/>
</dbReference>
<dbReference type="InterPro" id="IPR008971">
    <property type="entry name" value="HSP40/DnaJ_pept-bd"/>
</dbReference>
<dbReference type="NCBIfam" id="TIGR02349">
    <property type="entry name" value="DnaJ_bact"/>
    <property type="match status" value="1"/>
</dbReference>
<evidence type="ECO:0000256" key="10">
    <source>
        <dbReference type="ARBA" id="ARBA00023186"/>
    </source>
</evidence>
<evidence type="ECO:0000256" key="5">
    <source>
        <dbReference type="ARBA" id="ARBA00022723"/>
    </source>
</evidence>
<comment type="subunit">
    <text evidence="2 14">Homodimer.</text>
</comment>
<keyword evidence="4 14" id="KW-0235">DNA replication</keyword>
<evidence type="ECO:0000313" key="19">
    <source>
        <dbReference type="Proteomes" id="UP000248021"/>
    </source>
</evidence>
<dbReference type="InterPro" id="IPR001623">
    <property type="entry name" value="DnaJ_domain"/>
</dbReference>
<dbReference type="CDD" id="cd10747">
    <property type="entry name" value="DnaJ_C"/>
    <property type="match status" value="1"/>
</dbReference>
<evidence type="ECO:0000256" key="15">
    <source>
        <dbReference type="PROSITE-ProRule" id="PRU00546"/>
    </source>
</evidence>
<dbReference type="Proteomes" id="UP000248021">
    <property type="component" value="Unassembled WGS sequence"/>
</dbReference>
<dbReference type="CDD" id="cd10719">
    <property type="entry name" value="DnaJ_zf"/>
    <property type="match status" value="1"/>
</dbReference>
<dbReference type="EMBL" id="QJJK01000020">
    <property type="protein sequence ID" value="PXW51335.1"/>
    <property type="molecule type" value="Genomic_DNA"/>
</dbReference>
<dbReference type="SMART" id="SM00271">
    <property type="entry name" value="DnaJ"/>
    <property type="match status" value="1"/>
</dbReference>
<dbReference type="Gene3D" id="2.60.260.20">
    <property type="entry name" value="Urease metallochaperone UreE, N-terminal domain"/>
    <property type="match status" value="2"/>
</dbReference>
<dbReference type="PROSITE" id="PS50076">
    <property type="entry name" value="DNAJ_2"/>
    <property type="match status" value="1"/>
</dbReference>
<feature type="binding site" evidence="14">
    <location>
        <position position="170"/>
    </location>
    <ligand>
        <name>Zn(2+)</name>
        <dbReference type="ChEBI" id="CHEBI:29105"/>
        <label>2</label>
    </ligand>
</feature>
<evidence type="ECO:0000256" key="11">
    <source>
        <dbReference type="ARBA" id="ARBA00053423"/>
    </source>
</evidence>
<keyword evidence="10 14" id="KW-0143">Chaperone</keyword>
<dbReference type="InterPro" id="IPR012724">
    <property type="entry name" value="DnaJ"/>
</dbReference>
<dbReference type="InterPro" id="IPR036869">
    <property type="entry name" value="J_dom_sf"/>
</dbReference>
<evidence type="ECO:0000256" key="1">
    <source>
        <dbReference type="ARBA" id="ARBA00004496"/>
    </source>
</evidence>
<feature type="repeat" description="CXXCXGXG motif" evidence="14">
    <location>
        <begin position="150"/>
        <end position="157"/>
    </location>
</feature>
<evidence type="ECO:0000313" key="18">
    <source>
        <dbReference type="EMBL" id="PXW51335.1"/>
    </source>
</evidence>
<dbReference type="Pfam" id="PF00684">
    <property type="entry name" value="DnaJ_CXXCXGXG"/>
    <property type="match status" value="1"/>
</dbReference>
<dbReference type="InterPro" id="IPR001305">
    <property type="entry name" value="HSP_DnaJ_Cys-rich_dom"/>
</dbReference>
<dbReference type="SUPFAM" id="SSF57938">
    <property type="entry name" value="DnaJ/Hsp40 cysteine-rich domain"/>
    <property type="match status" value="1"/>
</dbReference>
<keyword evidence="9 14" id="KW-0346">Stress response</keyword>
<keyword evidence="7 14" id="KW-0863">Zinc-finger</keyword>
<evidence type="ECO:0000259" key="17">
    <source>
        <dbReference type="PROSITE" id="PS51188"/>
    </source>
</evidence>
<dbReference type="FunFam" id="1.10.287.110:FF:000034">
    <property type="entry name" value="Chaperone protein DnaJ"/>
    <property type="match status" value="1"/>
</dbReference>
<dbReference type="SUPFAM" id="SSF46565">
    <property type="entry name" value="Chaperone J-domain"/>
    <property type="match status" value="1"/>
</dbReference>
<feature type="zinc finger region" description="CR-type" evidence="15">
    <location>
        <begin position="137"/>
        <end position="215"/>
    </location>
</feature>
<dbReference type="RefSeq" id="WP_110378359.1">
    <property type="nucleotide sequence ID" value="NZ_JAHBRY010000001.1"/>
</dbReference>
<evidence type="ECO:0000256" key="6">
    <source>
        <dbReference type="ARBA" id="ARBA00022737"/>
    </source>
</evidence>
<dbReference type="PROSITE" id="PS51188">
    <property type="entry name" value="ZF_CR"/>
    <property type="match status" value="1"/>
</dbReference>
<dbReference type="InterPro" id="IPR018253">
    <property type="entry name" value="DnaJ_domain_CS"/>
</dbReference>
<feature type="binding site" evidence="14">
    <location>
        <position position="203"/>
    </location>
    <ligand>
        <name>Zn(2+)</name>
        <dbReference type="ChEBI" id="CHEBI:29105"/>
        <label>1</label>
    </ligand>
</feature>
<evidence type="ECO:0000256" key="7">
    <source>
        <dbReference type="ARBA" id="ARBA00022771"/>
    </source>
</evidence>
<comment type="subcellular location">
    <subcellularLocation>
        <location evidence="1 14">Cytoplasm</location>
    </subcellularLocation>
</comment>
<comment type="domain">
    <text evidence="14">The J domain is necessary and sufficient to stimulate DnaK ATPase activity. Zinc center 1 plays an important role in the autonomous, DnaK-independent chaperone activity of DnaJ. Zinc center 2 is essential for interaction with DnaK and for DnaJ activity.</text>
</comment>
<evidence type="ECO:0000259" key="16">
    <source>
        <dbReference type="PROSITE" id="PS50076"/>
    </source>
</evidence>
<dbReference type="GO" id="GO:0008270">
    <property type="term" value="F:zinc ion binding"/>
    <property type="evidence" value="ECO:0007669"/>
    <property type="project" value="UniProtKB-UniRule"/>
</dbReference>
<evidence type="ECO:0000256" key="9">
    <source>
        <dbReference type="ARBA" id="ARBA00023016"/>
    </source>
</evidence>
<feature type="binding site" evidence="14">
    <location>
        <position position="206"/>
    </location>
    <ligand>
        <name>Zn(2+)</name>
        <dbReference type="ChEBI" id="CHEBI:29105"/>
        <label>1</label>
    </ligand>
</feature>
<dbReference type="Gene3D" id="1.10.287.110">
    <property type="entry name" value="DnaJ domain"/>
    <property type="match status" value="1"/>
</dbReference>
<feature type="repeat" description="CXXCXGXG motif" evidence="14">
    <location>
        <begin position="189"/>
        <end position="196"/>
    </location>
</feature>
<evidence type="ECO:0000256" key="14">
    <source>
        <dbReference type="HAMAP-Rule" id="MF_01152"/>
    </source>
</evidence>
<keyword evidence="6 14" id="KW-0677">Repeat</keyword>
<comment type="similarity">
    <text evidence="12 14">Belongs to the DnaJ family.</text>
</comment>
<dbReference type="GO" id="GO:0009408">
    <property type="term" value="P:response to heat"/>
    <property type="evidence" value="ECO:0007669"/>
    <property type="project" value="InterPro"/>
</dbReference>
<dbReference type="InterPro" id="IPR002939">
    <property type="entry name" value="DnaJ_C"/>
</dbReference>
<comment type="caution">
    <text evidence="18">The sequence shown here is derived from an EMBL/GenBank/DDBJ whole genome shotgun (WGS) entry which is preliminary data.</text>
</comment>
<comment type="function">
    <text evidence="11 14">Participates actively in the response to hyperosmotic and heat shock by preventing the aggregation of stress-denatured proteins and by disaggregating proteins, also in an autonomous, DnaK-independent fashion. Unfolded proteins bind initially to DnaJ; upon interaction with the DnaJ-bound protein, DnaK hydrolyzes its bound ATP, resulting in the formation of a stable complex. GrpE releases ADP from DnaK; ATP binding to DnaK triggers the release of the substrate protein, thus completing the reaction cycle. Several rounds of ATP-dependent interactions between DnaJ, DnaK and GrpE are required for fully efficient folding. Also involved, together with DnaK and GrpE, in the DNA replication of plasmids through activation of initiation proteins.</text>
</comment>
<dbReference type="CDD" id="cd06257">
    <property type="entry name" value="DnaJ"/>
    <property type="match status" value="1"/>
</dbReference>
<evidence type="ECO:0000256" key="13">
    <source>
        <dbReference type="ARBA" id="ARBA00067609"/>
    </source>
</evidence>
<reference evidence="18 19" key="1">
    <citation type="submission" date="2018-05" db="EMBL/GenBank/DDBJ databases">
        <title>Genomic Encyclopedia of Type Strains, Phase IV (KMG-IV): sequencing the most valuable type-strain genomes for metagenomic binning, comparative biology and taxonomic classification.</title>
        <authorList>
            <person name="Goeker M."/>
        </authorList>
    </citation>
    <scope>NUCLEOTIDE SEQUENCE [LARGE SCALE GENOMIC DNA]</scope>
    <source>
        <strain evidence="18 19">DSM 6462</strain>
    </source>
</reference>
<dbReference type="PANTHER" id="PTHR43096:SF48">
    <property type="entry name" value="CHAPERONE PROTEIN DNAJ"/>
    <property type="match status" value="1"/>
</dbReference>
<feature type="domain" description="J" evidence="16">
    <location>
        <begin position="5"/>
        <end position="70"/>
    </location>
</feature>
<dbReference type="PRINTS" id="PR00625">
    <property type="entry name" value="JDOMAIN"/>
</dbReference>
<feature type="binding site" evidence="14">
    <location>
        <position position="189"/>
    </location>
    <ligand>
        <name>Zn(2+)</name>
        <dbReference type="ChEBI" id="CHEBI:29105"/>
        <label>2</label>
    </ligand>
</feature>
<keyword evidence="19" id="KW-1185">Reference proteome</keyword>
<protein>
    <recommendedName>
        <fullName evidence="13 14">Chaperone protein DnaJ</fullName>
    </recommendedName>
</protein>
<dbReference type="GO" id="GO:0005524">
    <property type="term" value="F:ATP binding"/>
    <property type="evidence" value="ECO:0007669"/>
    <property type="project" value="InterPro"/>
</dbReference>
<evidence type="ECO:0000256" key="8">
    <source>
        <dbReference type="ARBA" id="ARBA00022833"/>
    </source>
</evidence>
<keyword evidence="8 14" id="KW-0862">Zinc</keyword>
<dbReference type="GO" id="GO:0031072">
    <property type="term" value="F:heat shock protein binding"/>
    <property type="evidence" value="ECO:0007669"/>
    <property type="project" value="InterPro"/>
</dbReference>
<feature type="binding site" evidence="14">
    <location>
        <position position="167"/>
    </location>
    <ligand>
        <name>Zn(2+)</name>
        <dbReference type="ChEBI" id="CHEBI:29105"/>
        <label>2</label>
    </ligand>
</feature>
<dbReference type="Pfam" id="PF01556">
    <property type="entry name" value="DnaJ_C"/>
    <property type="match status" value="1"/>
</dbReference>
<dbReference type="GO" id="GO:0006260">
    <property type="term" value="P:DNA replication"/>
    <property type="evidence" value="ECO:0007669"/>
    <property type="project" value="UniProtKB-KW"/>
</dbReference>
<name>A0A2V3U2V5_9HYPH</name>
<gene>
    <name evidence="14" type="primary">dnaJ</name>
    <name evidence="18" type="ORF">C7450_12017</name>
</gene>
<feature type="domain" description="CR-type" evidence="17">
    <location>
        <begin position="137"/>
        <end position="215"/>
    </location>
</feature>
<accession>A0A2V3U2V5</accession>
<dbReference type="HAMAP" id="MF_01152">
    <property type="entry name" value="DnaJ"/>
    <property type="match status" value="1"/>
</dbReference>
<keyword evidence="3 14" id="KW-0963">Cytoplasm</keyword>
<dbReference type="GO" id="GO:0005737">
    <property type="term" value="C:cytoplasm"/>
    <property type="evidence" value="ECO:0007669"/>
    <property type="project" value="UniProtKB-SubCell"/>
</dbReference>
<dbReference type="FunFam" id="2.60.260.20:FF:000004">
    <property type="entry name" value="Molecular chaperone DnaJ"/>
    <property type="match status" value="1"/>
</dbReference>
<evidence type="ECO:0000256" key="4">
    <source>
        <dbReference type="ARBA" id="ARBA00022705"/>
    </source>
</evidence>
<dbReference type="NCBIfam" id="NF008035">
    <property type="entry name" value="PRK10767.1"/>
    <property type="match status" value="1"/>
</dbReference>
<dbReference type="OrthoDB" id="9779889at2"/>
<feature type="binding site" evidence="14">
    <location>
        <position position="192"/>
    </location>
    <ligand>
        <name>Zn(2+)</name>
        <dbReference type="ChEBI" id="CHEBI:29105"/>
        <label>2</label>
    </ligand>
</feature>
<dbReference type="PROSITE" id="PS00636">
    <property type="entry name" value="DNAJ_1"/>
    <property type="match status" value="1"/>
</dbReference>
<sequence length="381" mass="41188">MAKLDYYEVLAVERSASDGQIKAAFRKLAMQFHPDRNPGDHTAESKFKEINEAYDVLKDPQKRAAYDRFGHAAFEQAGAGGGPGFGNDFSDFMTDIFDTFFGDARGGARGARSASGRERGADLRYNLEITLEDAFTGKTETIRIPTTTACTTCSGSGAKPGSKPRQCSTCGGAGRVRAAQGFFSIERTCPACQGRGEVIDDPCPDCSGAGRITRERSLSVNIPAGVEDGTRIRLTGEGEAGLRGGPSGDLYIFLSIKPHPLFQRDGADLFCRVPISMVTAALGGAFEVPTVEGKQHKVEVPEGTQTGKQFRLRGKGMPILRSRDTGDLYIQVVVETPQKLTKRQRELLAEFDQESSRDTHPESAGFFSRVKDFFEGLSGSA</sequence>
<dbReference type="SUPFAM" id="SSF49493">
    <property type="entry name" value="HSP40/DnaJ peptide-binding domain"/>
    <property type="match status" value="2"/>
</dbReference>
<keyword evidence="5 14" id="KW-0479">Metal-binding</keyword>
<dbReference type="FunFam" id="2.10.230.10:FF:000002">
    <property type="entry name" value="Molecular chaperone DnaJ"/>
    <property type="match status" value="1"/>
</dbReference>
<evidence type="ECO:0000256" key="12">
    <source>
        <dbReference type="ARBA" id="ARBA00061004"/>
    </source>
</evidence>
<dbReference type="PANTHER" id="PTHR43096">
    <property type="entry name" value="DNAJ HOMOLOG 1, MITOCHONDRIAL-RELATED"/>
    <property type="match status" value="1"/>
</dbReference>
<feature type="binding site" evidence="14">
    <location>
        <position position="150"/>
    </location>
    <ligand>
        <name>Zn(2+)</name>
        <dbReference type="ChEBI" id="CHEBI:29105"/>
        <label>1</label>
    </ligand>
</feature>
<feature type="binding site" evidence="14">
    <location>
        <position position="153"/>
    </location>
    <ligand>
        <name>Zn(2+)</name>
        <dbReference type="ChEBI" id="CHEBI:29105"/>
        <label>1</label>
    </ligand>
</feature>
<feature type="repeat" description="CXXCXGXG motif" evidence="14">
    <location>
        <begin position="167"/>
        <end position="174"/>
    </location>
</feature>